<evidence type="ECO:0000313" key="2">
    <source>
        <dbReference type="EMBL" id="KAK6352309.1"/>
    </source>
</evidence>
<sequence>MSGSTTRLCWQRSPRSQPPSYSHNIGSGEELESLITNNADEKKVLLFFISDKHPHHRLIVGALERLATVYHPKLMFCIIDMTRLGDDIARPLAQKYYVDPDHPATAIIFEKGETIDTLFIGLKREKQETEDFIRDHLGLKRIPKPAFGFQGTHSYQPSGTTM</sequence>
<accession>A0AAV9UYN8</accession>
<dbReference type="AlphaFoldDB" id="A0AAV9UYN8"/>
<evidence type="ECO:0008006" key="4">
    <source>
        <dbReference type="Google" id="ProtNLM"/>
    </source>
</evidence>
<evidence type="ECO:0000313" key="3">
    <source>
        <dbReference type="Proteomes" id="UP001373714"/>
    </source>
</evidence>
<dbReference type="Gene3D" id="3.40.30.10">
    <property type="entry name" value="Glutaredoxin"/>
    <property type="match status" value="1"/>
</dbReference>
<protein>
    <recommendedName>
        <fullName evidence="4">Thioredoxin domain-containing protein</fullName>
    </recommendedName>
</protein>
<feature type="compositionally biased region" description="Low complexity" evidence="1">
    <location>
        <begin position="11"/>
        <end position="20"/>
    </location>
</feature>
<gene>
    <name evidence="2" type="ORF">TWF730_009139</name>
</gene>
<dbReference type="Proteomes" id="UP001373714">
    <property type="component" value="Unassembled WGS sequence"/>
</dbReference>
<comment type="caution">
    <text evidence="2">The sequence shown here is derived from an EMBL/GenBank/DDBJ whole genome shotgun (WGS) entry which is preliminary data.</text>
</comment>
<feature type="region of interest" description="Disordered" evidence="1">
    <location>
        <begin position="1"/>
        <end position="25"/>
    </location>
</feature>
<keyword evidence="3" id="KW-1185">Reference proteome</keyword>
<dbReference type="InterPro" id="IPR036249">
    <property type="entry name" value="Thioredoxin-like_sf"/>
</dbReference>
<dbReference type="EMBL" id="JAVHNS010000006">
    <property type="protein sequence ID" value="KAK6352309.1"/>
    <property type="molecule type" value="Genomic_DNA"/>
</dbReference>
<dbReference type="SUPFAM" id="SSF52833">
    <property type="entry name" value="Thioredoxin-like"/>
    <property type="match status" value="1"/>
</dbReference>
<name>A0AAV9UYN8_9PEZI</name>
<evidence type="ECO:0000256" key="1">
    <source>
        <dbReference type="SAM" id="MobiDB-lite"/>
    </source>
</evidence>
<reference evidence="2 3" key="1">
    <citation type="submission" date="2019-10" db="EMBL/GenBank/DDBJ databases">
        <authorList>
            <person name="Palmer J.M."/>
        </authorList>
    </citation>
    <scope>NUCLEOTIDE SEQUENCE [LARGE SCALE GENOMIC DNA]</scope>
    <source>
        <strain evidence="2 3">TWF730</strain>
    </source>
</reference>
<organism evidence="2 3">
    <name type="scientific">Orbilia blumenaviensis</name>
    <dbReference type="NCBI Taxonomy" id="1796055"/>
    <lineage>
        <taxon>Eukaryota</taxon>
        <taxon>Fungi</taxon>
        <taxon>Dikarya</taxon>
        <taxon>Ascomycota</taxon>
        <taxon>Pezizomycotina</taxon>
        <taxon>Orbiliomycetes</taxon>
        <taxon>Orbiliales</taxon>
        <taxon>Orbiliaceae</taxon>
        <taxon>Orbilia</taxon>
    </lineage>
</organism>
<proteinExistence type="predicted"/>